<evidence type="ECO:0000256" key="2">
    <source>
        <dbReference type="SAM" id="Phobius"/>
    </source>
</evidence>
<keyword evidence="4" id="KW-1185">Reference proteome</keyword>
<sequence>MRNVSKKRFLTCFRPVDDTDATLQPRAVVDRSSSRRFACIPVADEHFTGISAAKSTFSEQDLPREVVPHPPKPTFSKVIKAMLIETVLISNTKSRKKNLDSQTCFGSKRGFSVYTESSSTGDVKHVFVDSKIPKTKPSEWSSTISSSNSPVSESKNMSEIESAKELVQKQKKFQCVGIYWVFVSLVVTVFWGKVNVIIWTSLLLCFFSLWNASCCWPKEVPKLRSVESKAYKNSRRERSGRSGRNKEHS</sequence>
<evidence type="ECO:0000313" key="4">
    <source>
        <dbReference type="Proteomes" id="UP000501690"/>
    </source>
</evidence>
<keyword evidence="2" id="KW-0812">Transmembrane</keyword>
<dbReference type="EMBL" id="CP039354">
    <property type="protein sequence ID" value="QCE09602.1"/>
    <property type="molecule type" value="Genomic_DNA"/>
</dbReference>
<protein>
    <submittedName>
        <fullName evidence="3">Uncharacterized protein</fullName>
    </submittedName>
</protein>
<evidence type="ECO:0000256" key="1">
    <source>
        <dbReference type="SAM" id="MobiDB-lite"/>
    </source>
</evidence>
<dbReference type="AlphaFoldDB" id="A0A4D6N9M0"/>
<evidence type="ECO:0000313" key="3">
    <source>
        <dbReference type="EMBL" id="QCE09602.1"/>
    </source>
</evidence>
<feature type="region of interest" description="Disordered" evidence="1">
    <location>
        <begin position="229"/>
        <end position="249"/>
    </location>
</feature>
<keyword evidence="2" id="KW-1133">Transmembrane helix</keyword>
<keyword evidence="2" id="KW-0472">Membrane</keyword>
<dbReference type="InterPro" id="IPR040411">
    <property type="entry name" value="At5g23160-like"/>
</dbReference>
<dbReference type="PANTHER" id="PTHR34379">
    <property type="entry name" value="OS07G0553800 PROTEIN"/>
    <property type="match status" value="1"/>
</dbReference>
<dbReference type="Proteomes" id="UP000501690">
    <property type="component" value="Linkage Group LG10"/>
</dbReference>
<feature type="transmembrane region" description="Helical" evidence="2">
    <location>
        <begin position="173"/>
        <end position="191"/>
    </location>
</feature>
<gene>
    <name evidence="3" type="ORF">DEO72_LG10g823</name>
</gene>
<proteinExistence type="predicted"/>
<accession>A0A4D6N9M0</accession>
<reference evidence="3 4" key="1">
    <citation type="submission" date="2019-04" db="EMBL/GenBank/DDBJ databases">
        <title>An improved genome assembly and genetic linkage map for asparagus bean, Vigna unguiculata ssp. sesquipedialis.</title>
        <authorList>
            <person name="Xia Q."/>
            <person name="Zhang R."/>
            <person name="Dong Y."/>
        </authorList>
    </citation>
    <scope>NUCLEOTIDE SEQUENCE [LARGE SCALE GENOMIC DNA]</scope>
    <source>
        <tissue evidence="3">Leaf</tissue>
    </source>
</reference>
<dbReference type="PANTHER" id="PTHR34379:SF15">
    <property type="entry name" value="PROTEIN, PUTATIVE-RELATED"/>
    <property type="match status" value="1"/>
</dbReference>
<name>A0A4D6N9M0_VIGUN</name>
<organism evidence="3 4">
    <name type="scientific">Vigna unguiculata</name>
    <name type="common">Cowpea</name>
    <dbReference type="NCBI Taxonomy" id="3917"/>
    <lineage>
        <taxon>Eukaryota</taxon>
        <taxon>Viridiplantae</taxon>
        <taxon>Streptophyta</taxon>
        <taxon>Embryophyta</taxon>
        <taxon>Tracheophyta</taxon>
        <taxon>Spermatophyta</taxon>
        <taxon>Magnoliopsida</taxon>
        <taxon>eudicotyledons</taxon>
        <taxon>Gunneridae</taxon>
        <taxon>Pentapetalae</taxon>
        <taxon>rosids</taxon>
        <taxon>fabids</taxon>
        <taxon>Fabales</taxon>
        <taxon>Fabaceae</taxon>
        <taxon>Papilionoideae</taxon>
        <taxon>50 kb inversion clade</taxon>
        <taxon>NPAAA clade</taxon>
        <taxon>indigoferoid/millettioid clade</taxon>
        <taxon>Phaseoleae</taxon>
        <taxon>Vigna</taxon>
    </lineage>
</organism>